<dbReference type="InterPro" id="IPR001701">
    <property type="entry name" value="Glyco_hydro_9"/>
</dbReference>
<evidence type="ECO:0000256" key="1">
    <source>
        <dbReference type="ARBA" id="ARBA00000966"/>
    </source>
</evidence>
<evidence type="ECO:0000259" key="10">
    <source>
        <dbReference type="Pfam" id="PF00759"/>
    </source>
</evidence>
<dbReference type="EMBL" id="CP136895">
    <property type="protein sequence ID" value="WOL10083.1"/>
    <property type="molecule type" value="Genomic_DNA"/>
</dbReference>
<proteinExistence type="inferred from homology"/>
<keyword evidence="7" id="KW-0326">Glycosidase</keyword>
<feature type="domain" description="Glycoside hydrolase family 9" evidence="10">
    <location>
        <begin position="1"/>
        <end position="89"/>
    </location>
</feature>
<evidence type="ECO:0000256" key="8">
    <source>
        <dbReference type="ARBA" id="ARBA00023326"/>
    </source>
</evidence>
<keyword evidence="6" id="KW-0119">Carbohydrate metabolism</keyword>
<dbReference type="Pfam" id="PF00759">
    <property type="entry name" value="Glyco_hydro_9"/>
    <property type="match status" value="1"/>
</dbReference>
<evidence type="ECO:0000256" key="5">
    <source>
        <dbReference type="ARBA" id="ARBA00023001"/>
    </source>
</evidence>
<dbReference type="GO" id="GO:0030245">
    <property type="term" value="P:cellulose catabolic process"/>
    <property type="evidence" value="ECO:0007669"/>
    <property type="project" value="UniProtKB-KW"/>
</dbReference>
<reference evidence="11 12" key="1">
    <citation type="submission" date="2023-10" db="EMBL/GenBank/DDBJ databases">
        <title>Chromosome-scale genome assembly provides insights into flower coloration mechanisms of Canna indica.</title>
        <authorList>
            <person name="Li C."/>
        </authorList>
    </citation>
    <scope>NUCLEOTIDE SEQUENCE [LARGE SCALE GENOMIC DNA]</scope>
    <source>
        <tissue evidence="11">Flower</tissue>
    </source>
</reference>
<feature type="region of interest" description="Disordered" evidence="9">
    <location>
        <begin position="1"/>
        <end position="25"/>
    </location>
</feature>
<dbReference type="EC" id="3.2.1.4" evidence="3"/>
<evidence type="ECO:0000256" key="7">
    <source>
        <dbReference type="ARBA" id="ARBA00023295"/>
    </source>
</evidence>
<protein>
    <recommendedName>
        <fullName evidence="3">cellulase</fullName>
        <ecNumber evidence="3">3.2.1.4</ecNumber>
    </recommendedName>
</protein>
<keyword evidence="5" id="KW-0136">Cellulose degradation</keyword>
<evidence type="ECO:0000313" key="12">
    <source>
        <dbReference type="Proteomes" id="UP001327560"/>
    </source>
</evidence>
<keyword evidence="8" id="KW-0624">Polysaccharide degradation</keyword>
<gene>
    <name evidence="11" type="ORF">Cni_G18837</name>
</gene>
<evidence type="ECO:0000256" key="3">
    <source>
        <dbReference type="ARBA" id="ARBA00012601"/>
    </source>
</evidence>
<evidence type="ECO:0000256" key="6">
    <source>
        <dbReference type="ARBA" id="ARBA00023277"/>
    </source>
</evidence>
<evidence type="ECO:0000256" key="2">
    <source>
        <dbReference type="ARBA" id="ARBA00007072"/>
    </source>
</evidence>
<comment type="catalytic activity">
    <reaction evidence="1">
        <text>Endohydrolysis of (1-&gt;4)-beta-D-glucosidic linkages in cellulose, lichenin and cereal beta-D-glucans.</text>
        <dbReference type="EC" id="3.2.1.4"/>
    </reaction>
</comment>
<dbReference type="Proteomes" id="UP001327560">
    <property type="component" value="Chromosome 6"/>
</dbReference>
<keyword evidence="4" id="KW-0378">Hydrolase</keyword>
<sequence>MVGYGNKWPRSIHHRGASLPSMDSHPQRINCAEGWNYFNGDSEKWNPNWLIGAVVGGPNDGSDHFDDSFHDLPQTEPTTYINEPLTGLLAYFSKKS</sequence>
<comment type="similarity">
    <text evidence="2">Belongs to the glycosyl hydrolase 9 (cellulase E) family.</text>
</comment>
<name>A0AAQ3KJK6_9LILI</name>
<dbReference type="AlphaFoldDB" id="A0AAQ3KJK6"/>
<dbReference type="Gene3D" id="1.50.10.10">
    <property type="match status" value="1"/>
</dbReference>
<dbReference type="PANTHER" id="PTHR22298">
    <property type="entry name" value="ENDO-1,4-BETA-GLUCANASE"/>
    <property type="match status" value="1"/>
</dbReference>
<organism evidence="11 12">
    <name type="scientific">Canna indica</name>
    <name type="common">Indian-shot</name>
    <dbReference type="NCBI Taxonomy" id="4628"/>
    <lineage>
        <taxon>Eukaryota</taxon>
        <taxon>Viridiplantae</taxon>
        <taxon>Streptophyta</taxon>
        <taxon>Embryophyta</taxon>
        <taxon>Tracheophyta</taxon>
        <taxon>Spermatophyta</taxon>
        <taxon>Magnoliopsida</taxon>
        <taxon>Liliopsida</taxon>
        <taxon>Zingiberales</taxon>
        <taxon>Cannaceae</taxon>
        <taxon>Canna</taxon>
    </lineage>
</organism>
<keyword evidence="12" id="KW-1185">Reference proteome</keyword>
<dbReference type="GO" id="GO:0008810">
    <property type="term" value="F:cellulase activity"/>
    <property type="evidence" value="ECO:0007669"/>
    <property type="project" value="UniProtKB-EC"/>
</dbReference>
<accession>A0AAQ3KJK6</accession>
<dbReference type="InterPro" id="IPR008928">
    <property type="entry name" value="6-hairpin_glycosidase_sf"/>
</dbReference>
<evidence type="ECO:0000313" key="11">
    <source>
        <dbReference type="EMBL" id="WOL10083.1"/>
    </source>
</evidence>
<evidence type="ECO:0000256" key="4">
    <source>
        <dbReference type="ARBA" id="ARBA00022801"/>
    </source>
</evidence>
<dbReference type="SUPFAM" id="SSF48208">
    <property type="entry name" value="Six-hairpin glycosidases"/>
    <property type="match status" value="1"/>
</dbReference>
<evidence type="ECO:0000256" key="9">
    <source>
        <dbReference type="SAM" id="MobiDB-lite"/>
    </source>
</evidence>
<dbReference type="InterPro" id="IPR012341">
    <property type="entry name" value="6hp_glycosidase-like_sf"/>
</dbReference>